<sequence>MRLLRVTAALLLLQASTALYRAGSGILDTAKAERLGLLPRRHPAERVLFWSIIGMAVCVLWIIAGRAAL</sequence>
<dbReference type="AlphaFoldDB" id="A0A2S9IJJ5"/>
<reference evidence="2 3" key="1">
    <citation type="submission" date="2018-02" db="EMBL/GenBank/DDBJ databases">
        <title>The draft genome of Phyllobacterium sp. 1N-3.</title>
        <authorList>
            <person name="Liu L."/>
            <person name="Li L."/>
            <person name="Zhang X."/>
            <person name="Wang T."/>
            <person name="Liang L."/>
        </authorList>
    </citation>
    <scope>NUCLEOTIDE SEQUENCE [LARGE SCALE GENOMIC DNA]</scope>
    <source>
        <strain evidence="2 3">1N-3</strain>
    </source>
</reference>
<evidence type="ECO:0000313" key="3">
    <source>
        <dbReference type="Proteomes" id="UP000239434"/>
    </source>
</evidence>
<accession>A0A2S9IJJ5</accession>
<evidence type="ECO:0000313" key="2">
    <source>
        <dbReference type="EMBL" id="PRD40672.1"/>
    </source>
</evidence>
<keyword evidence="3" id="KW-1185">Reference proteome</keyword>
<dbReference type="Proteomes" id="UP000239434">
    <property type="component" value="Unassembled WGS sequence"/>
</dbReference>
<organism evidence="2 3">
    <name type="scientific">Phyllobacterium phragmitis</name>
    <dbReference type="NCBI Taxonomy" id="2670329"/>
    <lineage>
        <taxon>Bacteria</taxon>
        <taxon>Pseudomonadati</taxon>
        <taxon>Pseudomonadota</taxon>
        <taxon>Alphaproteobacteria</taxon>
        <taxon>Hyphomicrobiales</taxon>
        <taxon>Phyllobacteriaceae</taxon>
        <taxon>Phyllobacterium</taxon>
    </lineage>
</organism>
<proteinExistence type="predicted"/>
<evidence type="ECO:0000256" key="1">
    <source>
        <dbReference type="SAM" id="Phobius"/>
    </source>
</evidence>
<dbReference type="RefSeq" id="WP_105745693.1">
    <property type="nucleotide sequence ID" value="NZ_PVBR01000035.1"/>
</dbReference>
<keyword evidence="1" id="KW-0472">Membrane</keyword>
<comment type="caution">
    <text evidence="2">The sequence shown here is derived from an EMBL/GenBank/DDBJ whole genome shotgun (WGS) entry which is preliminary data.</text>
</comment>
<name>A0A2S9IJJ5_9HYPH</name>
<protein>
    <submittedName>
        <fullName evidence="2">Uncharacterized protein</fullName>
    </submittedName>
</protein>
<gene>
    <name evidence="2" type="ORF">C5748_25750</name>
</gene>
<feature type="transmembrane region" description="Helical" evidence="1">
    <location>
        <begin position="47"/>
        <end position="64"/>
    </location>
</feature>
<keyword evidence="1" id="KW-0812">Transmembrane</keyword>
<keyword evidence="1" id="KW-1133">Transmembrane helix</keyword>
<dbReference type="EMBL" id="PVBR01000035">
    <property type="protein sequence ID" value="PRD40672.1"/>
    <property type="molecule type" value="Genomic_DNA"/>
</dbReference>